<proteinExistence type="predicted"/>
<protein>
    <submittedName>
        <fullName evidence="1">Phage protein GemA/Gp16 family protein</fullName>
    </submittedName>
</protein>
<reference evidence="2" key="1">
    <citation type="journal article" date="2019" name="Int. J. Syst. Evol. Microbiol.">
        <title>The Global Catalogue of Microorganisms (GCM) 10K type strain sequencing project: providing services to taxonomists for standard genome sequencing and annotation.</title>
        <authorList>
            <consortium name="The Broad Institute Genomics Platform"/>
            <consortium name="The Broad Institute Genome Sequencing Center for Infectious Disease"/>
            <person name="Wu L."/>
            <person name="Ma J."/>
        </authorList>
    </citation>
    <scope>NUCLEOTIDE SEQUENCE [LARGE SCALE GENOMIC DNA]</scope>
    <source>
        <strain evidence="2">SHR3</strain>
    </source>
</reference>
<gene>
    <name evidence="1" type="ORF">ACFPTN_22260</name>
</gene>
<evidence type="ECO:0000313" key="2">
    <source>
        <dbReference type="Proteomes" id="UP001595974"/>
    </source>
</evidence>
<sequence>MASAPFAAARQDQRKRLIRTIQTGRSRLGLDDNTYRDLLAAKSGGKRSAADLAVHQLEAVLKHMRAAGFEPQKPVAAKPREHRKLDDRPEARKARALWLWLHGIGIVRDPSESALTSFARRTCGGVDALQWARRPDKLVEGIKAWSARLLPAKLDARIASMQATGKLPLHITRQSWIGDQFPTRDPAAFATLQLAWQSLDEVDRACTY</sequence>
<keyword evidence="2" id="KW-1185">Reference proteome</keyword>
<organism evidence="1 2">
    <name type="scientific">Thauera sinica</name>
    <dbReference type="NCBI Taxonomy" id="2665146"/>
    <lineage>
        <taxon>Bacteria</taxon>
        <taxon>Pseudomonadati</taxon>
        <taxon>Pseudomonadota</taxon>
        <taxon>Betaproteobacteria</taxon>
        <taxon>Rhodocyclales</taxon>
        <taxon>Zoogloeaceae</taxon>
        <taxon>Thauera</taxon>
    </lineage>
</organism>
<dbReference type="Pfam" id="PF06252">
    <property type="entry name" value="GemA"/>
    <property type="match status" value="1"/>
</dbReference>
<name>A0ABW1AYH8_9RHOO</name>
<dbReference type="EMBL" id="JBHSOG010000103">
    <property type="protein sequence ID" value="MFC5772114.1"/>
    <property type="molecule type" value="Genomic_DNA"/>
</dbReference>
<evidence type="ECO:0000313" key="1">
    <source>
        <dbReference type="EMBL" id="MFC5772114.1"/>
    </source>
</evidence>
<dbReference type="RefSeq" id="WP_096447599.1">
    <property type="nucleotide sequence ID" value="NZ_JBHSOG010000103.1"/>
</dbReference>
<comment type="caution">
    <text evidence="1">The sequence shown here is derived from an EMBL/GenBank/DDBJ whole genome shotgun (WGS) entry which is preliminary data.</text>
</comment>
<accession>A0ABW1AYH8</accession>
<dbReference type="Proteomes" id="UP001595974">
    <property type="component" value="Unassembled WGS sequence"/>
</dbReference>
<dbReference type="InterPro" id="IPR009363">
    <property type="entry name" value="Phage_Mu_Gp16"/>
</dbReference>